<dbReference type="Proteomes" id="UP000593566">
    <property type="component" value="Unassembled WGS sequence"/>
</dbReference>
<accession>A0A8H6FJW1</accession>
<sequence length="169" mass="18378">MASFSQSAFKGKTSPVDGAVKHYCKRYCSSTSHGSGDLRLLRLPIFHQGSSWEVPRVLEEARGLRNVLRNLEELADKAETPGSTDVSCLPALKSLSDPNTGSLSKCCTEMVKLKKKLTPSGWSGPAGSKRRGLVEVFRWPLKEENTDKVLVSIGSFKSPINLAIAADQT</sequence>
<proteinExistence type="predicted"/>
<comment type="caution">
    <text evidence="1">The sequence shown here is derived from an EMBL/GenBank/DDBJ whole genome shotgun (WGS) entry which is preliminary data.</text>
</comment>
<protein>
    <submittedName>
        <fullName evidence="1">Uncharacterized protein</fullName>
    </submittedName>
</protein>
<dbReference type="RefSeq" id="XP_037157094.1">
    <property type="nucleotide sequence ID" value="XM_037295093.1"/>
</dbReference>
<gene>
    <name evidence="1" type="ORF">HO133_004174</name>
</gene>
<evidence type="ECO:0000313" key="2">
    <source>
        <dbReference type="Proteomes" id="UP000593566"/>
    </source>
</evidence>
<dbReference type="GeneID" id="59332583"/>
<name>A0A8H6FJW1_9LECA</name>
<dbReference type="EMBL" id="JACCJB010000002">
    <property type="protein sequence ID" value="KAF6229837.1"/>
    <property type="molecule type" value="Genomic_DNA"/>
</dbReference>
<dbReference type="AlphaFoldDB" id="A0A8H6FJW1"/>
<reference evidence="1 2" key="1">
    <citation type="journal article" date="2020" name="Genomics">
        <title>Complete, high-quality genomes from long-read metagenomic sequencing of two wolf lichen thalli reveals enigmatic genome architecture.</title>
        <authorList>
            <person name="McKenzie S.K."/>
            <person name="Walston R.F."/>
            <person name="Allen J.L."/>
        </authorList>
    </citation>
    <scope>NUCLEOTIDE SEQUENCE [LARGE SCALE GENOMIC DNA]</scope>
    <source>
        <strain evidence="1">WasteWater1</strain>
    </source>
</reference>
<organism evidence="1 2">
    <name type="scientific">Letharia lupina</name>
    <dbReference type="NCBI Taxonomy" id="560253"/>
    <lineage>
        <taxon>Eukaryota</taxon>
        <taxon>Fungi</taxon>
        <taxon>Dikarya</taxon>
        <taxon>Ascomycota</taxon>
        <taxon>Pezizomycotina</taxon>
        <taxon>Lecanoromycetes</taxon>
        <taxon>OSLEUM clade</taxon>
        <taxon>Lecanoromycetidae</taxon>
        <taxon>Lecanorales</taxon>
        <taxon>Lecanorineae</taxon>
        <taxon>Parmeliaceae</taxon>
        <taxon>Letharia</taxon>
    </lineage>
</organism>
<evidence type="ECO:0000313" key="1">
    <source>
        <dbReference type="EMBL" id="KAF6229837.1"/>
    </source>
</evidence>
<keyword evidence="2" id="KW-1185">Reference proteome</keyword>